<feature type="transmembrane region" description="Helical" evidence="1">
    <location>
        <begin position="46"/>
        <end position="63"/>
    </location>
</feature>
<feature type="transmembrane region" description="Helical" evidence="1">
    <location>
        <begin position="21"/>
        <end position="40"/>
    </location>
</feature>
<evidence type="ECO:0000313" key="2">
    <source>
        <dbReference type="EMBL" id="SET08493.1"/>
    </source>
</evidence>
<feature type="transmembrane region" description="Helical" evidence="1">
    <location>
        <begin position="267"/>
        <end position="285"/>
    </location>
</feature>
<keyword evidence="3" id="KW-1185">Reference proteome</keyword>
<name>A0A1I0BNF1_9EURY</name>
<dbReference type="OrthoDB" id="124635at2157"/>
<accession>A0A1I0BNF1</accession>
<proteinExistence type="predicted"/>
<evidence type="ECO:0000313" key="3">
    <source>
        <dbReference type="Proteomes" id="UP000243338"/>
    </source>
</evidence>
<keyword evidence="1" id="KW-0472">Membrane</keyword>
<dbReference type="EMBL" id="FOHQ01000008">
    <property type="protein sequence ID" value="SET08493.1"/>
    <property type="molecule type" value="Genomic_DNA"/>
</dbReference>
<gene>
    <name evidence="2" type="ORF">SAMN04488587_2249</name>
</gene>
<feature type="transmembrane region" description="Helical" evidence="1">
    <location>
        <begin position="210"/>
        <end position="229"/>
    </location>
</feature>
<keyword evidence="1" id="KW-1133">Transmembrane helix</keyword>
<dbReference type="Proteomes" id="UP000243338">
    <property type="component" value="Unassembled WGS sequence"/>
</dbReference>
<keyword evidence="1" id="KW-0812">Transmembrane</keyword>
<evidence type="ECO:0000256" key="1">
    <source>
        <dbReference type="SAM" id="Phobius"/>
    </source>
</evidence>
<reference evidence="3" key="1">
    <citation type="submission" date="2016-10" db="EMBL/GenBank/DDBJ databases">
        <authorList>
            <person name="Varghese N."/>
            <person name="Submissions S."/>
        </authorList>
    </citation>
    <scope>NUCLEOTIDE SEQUENCE [LARGE SCALE GENOMIC DNA]</scope>
    <source>
        <strain evidence="3">SLH 33</strain>
    </source>
</reference>
<dbReference type="AlphaFoldDB" id="A0A1I0BNF1"/>
<organism evidence="2 3">
    <name type="scientific">Methanococcoides vulcani</name>
    <dbReference type="NCBI Taxonomy" id="1353158"/>
    <lineage>
        <taxon>Archaea</taxon>
        <taxon>Methanobacteriati</taxon>
        <taxon>Methanobacteriota</taxon>
        <taxon>Stenosarchaea group</taxon>
        <taxon>Methanomicrobia</taxon>
        <taxon>Methanosarcinales</taxon>
        <taxon>Methanosarcinaceae</taxon>
        <taxon>Methanococcoides</taxon>
    </lineage>
</organism>
<dbReference type="RefSeq" id="WP_091690688.1">
    <property type="nucleotide sequence ID" value="NZ_FOHQ01000008.1"/>
</dbReference>
<feature type="transmembrane region" description="Helical" evidence="1">
    <location>
        <begin position="132"/>
        <end position="155"/>
    </location>
</feature>
<dbReference type="STRING" id="1353158.SAMN04488587_2249"/>
<sequence length="287" mass="33295">MNGLVPLRYIENKSRILVNTPLYFCLFMLFTILGILAYYIRTKDEFAPAIILSVLWIIFWKNSKIEGKTFLVIASVFGFINELLGVQYGYFTYLNGAIGNVPIWILPGYGTIFWSSYNLWKIFEKQYSRSKWFHFTDHFVILSFVLLILADYTFFDLTKNPLIISIKFIISFMLFRNFNLLRLAYFTGFFTVLNEIAGETLGTWSHPDFSLLSLMAGYVFLLWICLSIAEVKEARKAKYHENDQLISYISALKGLVNGEKEWTKREATAALLLLLFYTLGLLGLIRV</sequence>
<feature type="transmembrane region" description="Helical" evidence="1">
    <location>
        <begin position="103"/>
        <end position="120"/>
    </location>
</feature>
<feature type="transmembrane region" description="Helical" evidence="1">
    <location>
        <begin position="70"/>
        <end position="91"/>
    </location>
</feature>
<protein>
    <submittedName>
        <fullName evidence="2">Uncharacterized protein</fullName>
    </submittedName>
</protein>